<reference evidence="1 2" key="1">
    <citation type="journal article" date="2024" name="BMC Genomics">
        <title>De novo assembly and annotation of Popillia japonica's genome with initial clues to its potential as an invasive pest.</title>
        <authorList>
            <person name="Cucini C."/>
            <person name="Boschi S."/>
            <person name="Funari R."/>
            <person name="Cardaioli E."/>
            <person name="Iannotti N."/>
            <person name="Marturano G."/>
            <person name="Paoli F."/>
            <person name="Bruttini M."/>
            <person name="Carapelli A."/>
            <person name="Frati F."/>
            <person name="Nardi F."/>
        </authorList>
    </citation>
    <scope>NUCLEOTIDE SEQUENCE [LARGE SCALE GENOMIC DNA]</scope>
    <source>
        <strain evidence="1">DMR45628</strain>
    </source>
</reference>
<protein>
    <recommendedName>
        <fullName evidence="3">Endonuclease/exonuclease/phosphatase domain-containing protein</fullName>
    </recommendedName>
</protein>
<evidence type="ECO:0008006" key="3">
    <source>
        <dbReference type="Google" id="ProtNLM"/>
    </source>
</evidence>
<dbReference type="AlphaFoldDB" id="A0AAW1LSH3"/>
<evidence type="ECO:0000313" key="2">
    <source>
        <dbReference type="Proteomes" id="UP001458880"/>
    </source>
</evidence>
<dbReference type="InterPro" id="IPR036691">
    <property type="entry name" value="Endo/exonu/phosph_ase_sf"/>
</dbReference>
<gene>
    <name evidence="1" type="ORF">QE152_g11279</name>
</gene>
<dbReference type="Proteomes" id="UP001458880">
    <property type="component" value="Unassembled WGS sequence"/>
</dbReference>
<dbReference type="SUPFAM" id="SSF56219">
    <property type="entry name" value="DNase I-like"/>
    <property type="match status" value="1"/>
</dbReference>
<organism evidence="1 2">
    <name type="scientific">Popillia japonica</name>
    <name type="common">Japanese beetle</name>
    <dbReference type="NCBI Taxonomy" id="7064"/>
    <lineage>
        <taxon>Eukaryota</taxon>
        <taxon>Metazoa</taxon>
        <taxon>Ecdysozoa</taxon>
        <taxon>Arthropoda</taxon>
        <taxon>Hexapoda</taxon>
        <taxon>Insecta</taxon>
        <taxon>Pterygota</taxon>
        <taxon>Neoptera</taxon>
        <taxon>Endopterygota</taxon>
        <taxon>Coleoptera</taxon>
        <taxon>Polyphaga</taxon>
        <taxon>Scarabaeiformia</taxon>
        <taxon>Scarabaeidae</taxon>
        <taxon>Rutelinae</taxon>
        <taxon>Popillia</taxon>
    </lineage>
</organism>
<keyword evidence="2" id="KW-1185">Reference proteome</keyword>
<accession>A0AAW1LSH3</accession>
<evidence type="ECO:0000313" key="1">
    <source>
        <dbReference type="EMBL" id="KAK9736750.1"/>
    </source>
</evidence>
<comment type="caution">
    <text evidence="1">The sequence shown here is derived from an EMBL/GenBank/DDBJ whole genome shotgun (WGS) entry which is preliminary data.</text>
</comment>
<name>A0AAW1LSH3_POPJA</name>
<dbReference type="Gene3D" id="3.60.10.10">
    <property type="entry name" value="Endonuclease/exonuclease/phosphatase"/>
    <property type="match status" value="1"/>
</dbReference>
<dbReference type="EMBL" id="JASPKY010000109">
    <property type="protein sequence ID" value="KAK9736750.1"/>
    <property type="molecule type" value="Genomic_DNA"/>
</dbReference>
<sequence length="237" mass="27228">MNMDTMCVANLWGRSPRAANQLVANCASQWWFCAGFNHFTKDSASVLVCSKCAGEHKFSEHNSEILKYLMTKTSLLYKNSRKTKIDGGISMQSKDVDTERHMVMDTWQALILGCVETHVDEEVTDNEIIIEGYNLVKIFAAHYIWLICVEIETRDEKILLNVFYHPPQTADNLFLQYLEEHIEEILDYSGKLILTGDFNLDFNSNTTAVKLKIYSIDIHYIKLSLSALELPIHLERL</sequence>
<proteinExistence type="predicted"/>